<dbReference type="CDD" id="cd06171">
    <property type="entry name" value="Sigma70_r4"/>
    <property type="match status" value="1"/>
</dbReference>
<evidence type="ECO:0000256" key="3">
    <source>
        <dbReference type="ARBA" id="ARBA00023082"/>
    </source>
</evidence>
<evidence type="ECO:0000259" key="5">
    <source>
        <dbReference type="Pfam" id="PF04542"/>
    </source>
</evidence>
<dbReference type="NCBIfam" id="TIGR02937">
    <property type="entry name" value="sigma70-ECF"/>
    <property type="match status" value="1"/>
</dbReference>
<dbReference type="InterPro" id="IPR013249">
    <property type="entry name" value="RNA_pol_sigma70_r4_t2"/>
</dbReference>
<dbReference type="InterPro" id="IPR036388">
    <property type="entry name" value="WH-like_DNA-bd_sf"/>
</dbReference>
<protein>
    <submittedName>
        <fullName evidence="7">RNA polymerase</fullName>
    </submittedName>
</protein>
<comment type="caution">
    <text evidence="7">The sequence shown here is derived from an EMBL/GenBank/DDBJ whole genome shotgun (WGS) entry which is preliminary data.</text>
</comment>
<dbReference type="GO" id="GO:0016987">
    <property type="term" value="F:sigma factor activity"/>
    <property type="evidence" value="ECO:0007669"/>
    <property type="project" value="UniProtKB-KW"/>
</dbReference>
<keyword evidence="8" id="KW-1185">Reference proteome</keyword>
<keyword evidence="4" id="KW-0804">Transcription</keyword>
<evidence type="ECO:0000256" key="2">
    <source>
        <dbReference type="ARBA" id="ARBA00023015"/>
    </source>
</evidence>
<reference evidence="7 8" key="1">
    <citation type="submission" date="2016-11" db="EMBL/GenBank/DDBJ databases">
        <title>Paenibacillus species isolates.</title>
        <authorList>
            <person name="Beno S.M."/>
        </authorList>
    </citation>
    <scope>NUCLEOTIDE SEQUENCE [LARGE SCALE GENOMIC DNA]</scope>
    <source>
        <strain evidence="7 8">FSL R5-0378</strain>
    </source>
</reference>
<proteinExistence type="inferred from homology"/>
<dbReference type="PANTHER" id="PTHR43133">
    <property type="entry name" value="RNA POLYMERASE ECF-TYPE SIGMA FACTO"/>
    <property type="match status" value="1"/>
</dbReference>
<gene>
    <name evidence="7" type="ORF">BK138_04895</name>
</gene>
<evidence type="ECO:0000256" key="4">
    <source>
        <dbReference type="ARBA" id="ARBA00023163"/>
    </source>
</evidence>
<dbReference type="EMBL" id="MRTP01000001">
    <property type="protein sequence ID" value="OMF59068.1"/>
    <property type="molecule type" value="Genomic_DNA"/>
</dbReference>
<keyword evidence="3" id="KW-0731">Sigma factor</keyword>
<keyword evidence="2" id="KW-0805">Transcription regulation</keyword>
<evidence type="ECO:0000313" key="8">
    <source>
        <dbReference type="Proteomes" id="UP000187172"/>
    </source>
</evidence>
<feature type="domain" description="RNA polymerase sigma-70 region 2" evidence="5">
    <location>
        <begin position="31"/>
        <end position="99"/>
    </location>
</feature>
<dbReference type="Gene3D" id="1.10.1740.10">
    <property type="match status" value="1"/>
</dbReference>
<dbReference type="GO" id="GO:0006352">
    <property type="term" value="P:DNA-templated transcription initiation"/>
    <property type="evidence" value="ECO:0007669"/>
    <property type="project" value="InterPro"/>
</dbReference>
<evidence type="ECO:0000259" key="6">
    <source>
        <dbReference type="Pfam" id="PF08281"/>
    </source>
</evidence>
<evidence type="ECO:0000313" key="7">
    <source>
        <dbReference type="EMBL" id="OMF59068.1"/>
    </source>
</evidence>
<organism evidence="7 8">
    <name type="scientific">Paenibacillus rhizosphaerae</name>
    <dbReference type="NCBI Taxonomy" id="297318"/>
    <lineage>
        <taxon>Bacteria</taxon>
        <taxon>Bacillati</taxon>
        <taxon>Bacillota</taxon>
        <taxon>Bacilli</taxon>
        <taxon>Bacillales</taxon>
        <taxon>Paenibacillaceae</taxon>
        <taxon>Paenibacillus</taxon>
    </lineage>
</organism>
<sequence length="189" mass="22212">MRALRRSDTKVIRISDIQRAQEGDREAFIRLIQKLEPEMYGVAKSILKEDADCADAMQETTIKVFNALPGLRKPRFFKTWVIRILINECNQLLRNRKRTISMAEVPEKNPTERFEDSRLVELRERVEQLDDNLRIVIELFYFRDMSIKQIAVALELTEGAVRTRLHRARENLMRGYLAANEGELNYESI</sequence>
<dbReference type="InterPro" id="IPR013324">
    <property type="entry name" value="RNA_pol_sigma_r3/r4-like"/>
</dbReference>
<dbReference type="InterPro" id="IPR014284">
    <property type="entry name" value="RNA_pol_sigma-70_dom"/>
</dbReference>
<dbReference type="AlphaFoldDB" id="A0A1R1F4N8"/>
<dbReference type="GO" id="GO:0003677">
    <property type="term" value="F:DNA binding"/>
    <property type="evidence" value="ECO:0007669"/>
    <property type="project" value="InterPro"/>
</dbReference>
<dbReference type="InterPro" id="IPR013325">
    <property type="entry name" value="RNA_pol_sigma_r2"/>
</dbReference>
<dbReference type="InterPro" id="IPR007627">
    <property type="entry name" value="RNA_pol_sigma70_r2"/>
</dbReference>
<evidence type="ECO:0000256" key="1">
    <source>
        <dbReference type="ARBA" id="ARBA00010641"/>
    </source>
</evidence>
<comment type="similarity">
    <text evidence="1">Belongs to the sigma-70 factor family. ECF subfamily.</text>
</comment>
<dbReference type="STRING" id="297318.BK138_04895"/>
<dbReference type="Gene3D" id="1.10.10.10">
    <property type="entry name" value="Winged helix-like DNA-binding domain superfamily/Winged helix DNA-binding domain"/>
    <property type="match status" value="1"/>
</dbReference>
<dbReference type="InterPro" id="IPR039425">
    <property type="entry name" value="RNA_pol_sigma-70-like"/>
</dbReference>
<accession>A0A1R1F4N8</accession>
<dbReference type="Proteomes" id="UP000187172">
    <property type="component" value="Unassembled WGS sequence"/>
</dbReference>
<dbReference type="SUPFAM" id="SSF88946">
    <property type="entry name" value="Sigma2 domain of RNA polymerase sigma factors"/>
    <property type="match status" value="1"/>
</dbReference>
<dbReference type="Pfam" id="PF04542">
    <property type="entry name" value="Sigma70_r2"/>
    <property type="match status" value="1"/>
</dbReference>
<dbReference type="SUPFAM" id="SSF88659">
    <property type="entry name" value="Sigma3 and sigma4 domains of RNA polymerase sigma factors"/>
    <property type="match status" value="1"/>
</dbReference>
<dbReference type="Pfam" id="PF08281">
    <property type="entry name" value="Sigma70_r4_2"/>
    <property type="match status" value="1"/>
</dbReference>
<feature type="domain" description="RNA polymerase sigma factor 70 region 4 type 2" evidence="6">
    <location>
        <begin position="120"/>
        <end position="172"/>
    </location>
</feature>
<name>A0A1R1F4N8_9BACL</name>
<dbReference type="PANTHER" id="PTHR43133:SF51">
    <property type="entry name" value="RNA POLYMERASE SIGMA FACTOR"/>
    <property type="match status" value="1"/>
</dbReference>